<feature type="region of interest" description="Disordered" evidence="2">
    <location>
        <begin position="508"/>
        <end position="579"/>
    </location>
</feature>
<accession>A0A1I8BN49</accession>
<dbReference type="PANTHER" id="PTHR22802:SF458">
    <property type="entry name" value="C-TYPE LECTIN DOMAIN-CONTAINING PROTEIN"/>
    <property type="match status" value="1"/>
</dbReference>
<feature type="signal peptide" evidence="3">
    <location>
        <begin position="1"/>
        <end position="19"/>
    </location>
</feature>
<feature type="domain" description="C-type lectin" evidence="4">
    <location>
        <begin position="33"/>
        <end position="199"/>
    </location>
</feature>
<organism evidence="5 6">
    <name type="scientific">Meloidogyne hapla</name>
    <name type="common">Root-knot nematode worm</name>
    <dbReference type="NCBI Taxonomy" id="6305"/>
    <lineage>
        <taxon>Eukaryota</taxon>
        <taxon>Metazoa</taxon>
        <taxon>Ecdysozoa</taxon>
        <taxon>Nematoda</taxon>
        <taxon>Chromadorea</taxon>
        <taxon>Rhabditida</taxon>
        <taxon>Tylenchina</taxon>
        <taxon>Tylenchomorpha</taxon>
        <taxon>Tylenchoidea</taxon>
        <taxon>Meloidogynidae</taxon>
        <taxon>Meloidogyninae</taxon>
        <taxon>Meloidogyne</taxon>
    </lineage>
</organism>
<dbReference type="InterPro" id="IPR001304">
    <property type="entry name" value="C-type_lectin-like"/>
</dbReference>
<dbReference type="InterPro" id="IPR016187">
    <property type="entry name" value="CTDL_fold"/>
</dbReference>
<dbReference type="InterPro" id="IPR051004">
    <property type="entry name" value="DC-SIGN_domain-containing"/>
</dbReference>
<dbReference type="AlphaFoldDB" id="A0A1I8BN49"/>
<dbReference type="Proteomes" id="UP000095281">
    <property type="component" value="Unplaced"/>
</dbReference>
<dbReference type="PROSITE" id="PS50041">
    <property type="entry name" value="C_TYPE_LECTIN_2"/>
    <property type="match status" value="2"/>
</dbReference>
<keyword evidence="5" id="KW-1185">Reference proteome</keyword>
<dbReference type="SUPFAM" id="SSF56436">
    <property type="entry name" value="C-type lectin-like"/>
    <property type="match status" value="2"/>
</dbReference>
<keyword evidence="3" id="KW-0732">Signal</keyword>
<dbReference type="InterPro" id="IPR018378">
    <property type="entry name" value="C-type_lectin_CS"/>
</dbReference>
<dbReference type="PROSITE" id="PS00615">
    <property type="entry name" value="C_TYPE_LECTIN_1"/>
    <property type="match status" value="1"/>
</dbReference>
<evidence type="ECO:0000256" key="3">
    <source>
        <dbReference type="SAM" id="SignalP"/>
    </source>
</evidence>
<dbReference type="Pfam" id="PF00059">
    <property type="entry name" value="Lectin_C"/>
    <property type="match status" value="1"/>
</dbReference>
<dbReference type="CDD" id="cd00037">
    <property type="entry name" value="CLECT"/>
    <property type="match status" value="2"/>
</dbReference>
<dbReference type="WBParaSite" id="MhA1_Contig34.frz3.gene7">
    <property type="protein sequence ID" value="MhA1_Contig34.frz3.gene7"/>
    <property type="gene ID" value="MhA1_Contig34.frz3.gene7"/>
</dbReference>
<feature type="chain" id="PRO_5009315974" evidence="3">
    <location>
        <begin position="20"/>
        <end position="743"/>
    </location>
</feature>
<evidence type="ECO:0000313" key="6">
    <source>
        <dbReference type="WBParaSite" id="MhA1_Contig34.frz3.gene7"/>
    </source>
</evidence>
<sequence>MAFITLIITLGVVPALVSGDCSSGNWTTRVEPLDGNTYGYQVLMRDWLNFYEARALCLGVGGDVVSMHSDAENEFVRQLAAPYLNACQTNNSVCAQRVSSGFDFYVRVIWVGMHRCQYFPDYNPTLDCVNEDGTPCDYAFSKAVNTAGPQPYPWGWGCPSGTEGGSGTGLVEDCIAMFNASSGLWNDYSCFQKMGGVVCKRNCTGTCGSTPTKTALITPTSVDCTAGNWTRRRSEDGSTYGYQVVMKDWLNFYEAQAQCLTIGAEVVSIHSSDENEFVRQLAAPYINACLTNTSVCAQRVSTAFDSNLRVLWLGMHRSAIYPSYNNTLDCINSDGTPCDYSNFSGTPSGTVNGYADTQQEACVVMFSSTTGGWNDMACFNKQGGRHLHLQLNLLQQQLRPLLQQPRHLPQQQHRLPLLQQHLLPLPQQQHLLPLPQQQHLPLSQQHHLLPLPQQQHLPLSQQHHLLPLPQQHHLLPLPQQHHLLPLPQQQHLPLSQQHHLLPLPQQHHLATSTTTTSPSTSTTTTAPSTSATTTAPTSITTTSPFTSTTTTSPSTSTTTTAPSTSTTTTAPSTTTTAPSTTTLAPLNCGDCSTGQSRLIHEKNTLLSNQIIKNNSQCIINCKDPNVSQICYTTSAVNVARINCTNPALFCVCASNIQKGCFTPTNTSLLADYSIYANASSTFLVINTGSSPIINSQSQQTYKISTPINLTLGSSIILNAPYLAVSCNGCTPIHINAAATQKLC</sequence>
<dbReference type="Gene3D" id="3.10.100.10">
    <property type="entry name" value="Mannose-Binding Protein A, subunit A"/>
    <property type="match status" value="2"/>
</dbReference>
<feature type="domain" description="C-type lectin" evidence="4">
    <location>
        <begin position="242"/>
        <end position="378"/>
    </location>
</feature>
<name>A0A1I8BN49_MELHA</name>
<evidence type="ECO:0000256" key="1">
    <source>
        <dbReference type="ARBA" id="ARBA00023157"/>
    </source>
</evidence>
<proteinExistence type="predicted"/>
<reference evidence="6" key="1">
    <citation type="submission" date="2016-11" db="UniProtKB">
        <authorList>
            <consortium name="WormBaseParasite"/>
        </authorList>
    </citation>
    <scope>IDENTIFICATION</scope>
</reference>
<protein>
    <submittedName>
        <fullName evidence="6">C-type lectin domain-containing protein</fullName>
    </submittedName>
</protein>
<dbReference type="PANTHER" id="PTHR22802">
    <property type="entry name" value="C-TYPE LECTIN SUPERFAMILY MEMBER"/>
    <property type="match status" value="1"/>
</dbReference>
<evidence type="ECO:0000256" key="2">
    <source>
        <dbReference type="SAM" id="MobiDB-lite"/>
    </source>
</evidence>
<dbReference type="SMART" id="SM00034">
    <property type="entry name" value="CLECT"/>
    <property type="match status" value="2"/>
</dbReference>
<evidence type="ECO:0000313" key="5">
    <source>
        <dbReference type="Proteomes" id="UP000095281"/>
    </source>
</evidence>
<keyword evidence="1" id="KW-1015">Disulfide bond</keyword>
<evidence type="ECO:0000259" key="4">
    <source>
        <dbReference type="PROSITE" id="PS50041"/>
    </source>
</evidence>
<dbReference type="InterPro" id="IPR016186">
    <property type="entry name" value="C-type_lectin-like/link_sf"/>
</dbReference>